<feature type="transmembrane region" description="Helical" evidence="1">
    <location>
        <begin position="15"/>
        <end position="33"/>
    </location>
</feature>
<evidence type="ECO:0000256" key="1">
    <source>
        <dbReference type="SAM" id="Phobius"/>
    </source>
</evidence>
<keyword evidence="1" id="KW-1133">Transmembrane helix</keyword>
<keyword evidence="1" id="KW-0812">Transmembrane</keyword>
<keyword evidence="1" id="KW-0472">Membrane</keyword>
<organism evidence="2 3">
    <name type="scientific">Paenibacillus cineris</name>
    <dbReference type="NCBI Taxonomy" id="237530"/>
    <lineage>
        <taxon>Bacteria</taxon>
        <taxon>Bacillati</taxon>
        <taxon>Bacillota</taxon>
        <taxon>Bacilli</taxon>
        <taxon>Bacillales</taxon>
        <taxon>Paenibacillaceae</taxon>
        <taxon>Paenibacillus</taxon>
    </lineage>
</organism>
<sequence>MHMVKIIHHFGSPKWLVIAGLLVLGSVIVIFTAGSGFSKTKHHAEVIATVNGVPVHINEFRRAITANKAGVISYFYEKYGVEPSPAFWTTAYGGEFPVEMIKKRALETSVNIKIQQIIAQEQGVLRDIDEDSFEQSLERENKRRQKAIRDHQVVFGPVSYSEDAYFEYVMTNAIVSVKNHLMEHDWKPDEQQLKLFYESRKSVETKDQSFDAVKDQVVKDYIDYKYAGYVRERISEAKVVVNQGPYDSFQM</sequence>
<dbReference type="InterPro" id="IPR027304">
    <property type="entry name" value="Trigger_fact/SurA_dom_sf"/>
</dbReference>
<reference evidence="2 3" key="1">
    <citation type="submission" date="2021-03" db="EMBL/GenBank/DDBJ databases">
        <title>Antimicrobial resistance genes in bacteria isolated from Japanese honey, and their potential for conferring macrolide and lincosamide resistance in the American foulbrood pathogen Paenibacillus larvae.</title>
        <authorList>
            <person name="Okamoto M."/>
            <person name="Kumagai M."/>
            <person name="Kanamori H."/>
            <person name="Takamatsu D."/>
        </authorList>
    </citation>
    <scope>NUCLEOTIDE SEQUENCE [LARGE SCALE GENOMIC DNA]</scope>
    <source>
        <strain evidence="2 3">J21TS7</strain>
    </source>
</reference>
<evidence type="ECO:0000313" key="3">
    <source>
        <dbReference type="Proteomes" id="UP000676601"/>
    </source>
</evidence>
<proteinExistence type="predicted"/>
<keyword evidence="3" id="KW-1185">Reference proteome</keyword>
<dbReference type="EMBL" id="BORU01000001">
    <property type="protein sequence ID" value="GIO53582.1"/>
    <property type="molecule type" value="Genomic_DNA"/>
</dbReference>
<dbReference type="SUPFAM" id="SSF109998">
    <property type="entry name" value="Triger factor/SurA peptide-binding domain-like"/>
    <property type="match status" value="1"/>
</dbReference>
<comment type="caution">
    <text evidence="2">The sequence shown here is derived from an EMBL/GenBank/DDBJ whole genome shotgun (WGS) entry which is preliminary data.</text>
</comment>
<name>A0ABQ4LB78_9BACL</name>
<accession>A0ABQ4LB78</accession>
<dbReference type="Proteomes" id="UP000676601">
    <property type="component" value="Unassembled WGS sequence"/>
</dbReference>
<evidence type="ECO:0000313" key="2">
    <source>
        <dbReference type="EMBL" id="GIO53582.1"/>
    </source>
</evidence>
<protein>
    <submittedName>
        <fullName evidence="2">Uncharacterized protein</fullName>
    </submittedName>
</protein>
<gene>
    <name evidence="2" type="ORF">J21TS7_19000</name>
</gene>